<feature type="compositionally biased region" description="Acidic residues" evidence="2">
    <location>
        <begin position="402"/>
        <end position="411"/>
    </location>
</feature>
<protein>
    <submittedName>
        <fullName evidence="5">Uncharacterized protein</fullName>
    </submittedName>
</protein>
<evidence type="ECO:0000259" key="3">
    <source>
        <dbReference type="Pfam" id="PF00501"/>
    </source>
</evidence>
<dbReference type="InterPro" id="IPR020845">
    <property type="entry name" value="AMP-binding_CS"/>
</dbReference>
<dbReference type="Gene3D" id="3.40.50.12780">
    <property type="entry name" value="N-terminal domain of ligase-like"/>
    <property type="match status" value="1"/>
</dbReference>
<evidence type="ECO:0000259" key="4">
    <source>
        <dbReference type="Pfam" id="PF13193"/>
    </source>
</evidence>
<feature type="compositionally biased region" description="Low complexity" evidence="2">
    <location>
        <begin position="180"/>
        <end position="204"/>
    </location>
</feature>
<feature type="region of interest" description="Disordered" evidence="2">
    <location>
        <begin position="402"/>
        <end position="424"/>
    </location>
</feature>
<comment type="similarity">
    <text evidence="1">Belongs to the ATP-dependent AMP-binding enzyme family.</text>
</comment>
<evidence type="ECO:0000256" key="2">
    <source>
        <dbReference type="SAM" id="MobiDB-lite"/>
    </source>
</evidence>
<dbReference type="InterPro" id="IPR042099">
    <property type="entry name" value="ANL_N_sf"/>
</dbReference>
<accession>A0A830HEA8</accession>
<reference evidence="5" key="1">
    <citation type="submission" date="2020-10" db="EMBL/GenBank/DDBJ databases">
        <title>Unveiling of a novel bifunctional photoreceptor, Dualchrome1, isolated from a cosmopolitan green alga.</title>
        <authorList>
            <person name="Suzuki S."/>
            <person name="Kawachi M."/>
        </authorList>
    </citation>
    <scope>NUCLEOTIDE SEQUENCE</scope>
    <source>
        <strain evidence="5">NIES 2893</strain>
    </source>
</reference>
<dbReference type="SUPFAM" id="SSF56801">
    <property type="entry name" value="Acetyl-CoA synthetase-like"/>
    <property type="match status" value="1"/>
</dbReference>
<feature type="domain" description="AMP-dependent synthetase/ligase" evidence="3">
    <location>
        <begin position="95"/>
        <end position="440"/>
    </location>
</feature>
<feature type="region of interest" description="Disordered" evidence="2">
    <location>
        <begin position="179"/>
        <end position="204"/>
    </location>
</feature>
<dbReference type="InterPro" id="IPR000873">
    <property type="entry name" value="AMP-dep_synth/lig_dom"/>
</dbReference>
<comment type="caution">
    <text evidence="5">The sequence shown here is derived from an EMBL/GenBank/DDBJ whole genome shotgun (WGS) entry which is preliminary data.</text>
</comment>
<keyword evidence="6" id="KW-1185">Reference proteome</keyword>
<name>A0A830HEA8_9CHLO</name>
<dbReference type="Pfam" id="PF00501">
    <property type="entry name" value="AMP-binding"/>
    <property type="match status" value="1"/>
</dbReference>
<dbReference type="EMBL" id="BNJQ01000011">
    <property type="protein sequence ID" value="GHP05726.1"/>
    <property type="molecule type" value="Genomic_DNA"/>
</dbReference>
<dbReference type="OrthoDB" id="2962993at2759"/>
<dbReference type="PROSITE" id="PS00455">
    <property type="entry name" value="AMP_BINDING"/>
    <property type="match status" value="1"/>
</dbReference>
<dbReference type="InterPro" id="IPR025110">
    <property type="entry name" value="AMP-bd_C"/>
</dbReference>
<evidence type="ECO:0000313" key="5">
    <source>
        <dbReference type="EMBL" id="GHP05726.1"/>
    </source>
</evidence>
<proteinExistence type="inferred from homology"/>
<organism evidence="5 6">
    <name type="scientific">Pycnococcus provasolii</name>
    <dbReference type="NCBI Taxonomy" id="41880"/>
    <lineage>
        <taxon>Eukaryota</taxon>
        <taxon>Viridiplantae</taxon>
        <taxon>Chlorophyta</taxon>
        <taxon>Pseudoscourfieldiophyceae</taxon>
        <taxon>Pseudoscourfieldiales</taxon>
        <taxon>Pycnococcaceae</taxon>
        <taxon>Pycnococcus</taxon>
    </lineage>
</organism>
<sequence length="576" mass="63636">MAELLSRVASRYPTRVAIRITNANSNKKYTYADLLSSSSLVSSLLKANLSLRSSHLNLGNNDSYDGAHDYDSEPMKKRTKKISSCDSKEPSLSPKETTVALMAPSGAEYVVGTWATWMAKCVAVPLALSHPPKEIEYVLDDANVSIILATSEYSEMLKPLAKARNLDIVLLDLSKEEEQQQQQQEENNDAQTTQQQQQQQQQENDSGALIIYTSGTTGRPKGALHTHGSLIAQVKCLTQAWKWSKDDGIVHCLPLHHIHGIVNALYCAHYMGACVEFMPRFSPSLIWSRLQRTDPPITVFMGVPTMYHRLIQAYDAMEDSEQQKASEATKRLRLTISGSAACPVPIVERWKEISGSTLLERYGMTEIGMALSNPYEGERRAGHVGQPLPGVEVKVVPVEANGAEDDDEDDAAPTGRKAAANESGAGELRVKGPNLFREYWGRPEATADSFDEDGYFKTGDTVVLDKNYYKILGRTSVDILKSGGYKLSALEIEDHLLEHPNISEVAVVGLDDVAYGQIVACVISPGPLTEQELAAWCKGKIAPYKVPRRVKVVDKIERNAMGKVNKKELVKRYEQL</sequence>
<gene>
    <name evidence="5" type="ORF">PPROV_000447600</name>
</gene>
<dbReference type="GO" id="GO:0006631">
    <property type="term" value="P:fatty acid metabolic process"/>
    <property type="evidence" value="ECO:0007669"/>
    <property type="project" value="TreeGrafter"/>
</dbReference>
<evidence type="ECO:0000256" key="1">
    <source>
        <dbReference type="ARBA" id="ARBA00006432"/>
    </source>
</evidence>
<dbReference type="PANTHER" id="PTHR43201">
    <property type="entry name" value="ACYL-COA SYNTHETASE"/>
    <property type="match status" value="1"/>
</dbReference>
<dbReference type="CDD" id="cd05941">
    <property type="entry name" value="MCS"/>
    <property type="match status" value="1"/>
</dbReference>
<dbReference type="Gene3D" id="3.30.300.30">
    <property type="match status" value="1"/>
</dbReference>
<feature type="domain" description="AMP-binding enzyme C-terminal" evidence="4">
    <location>
        <begin position="491"/>
        <end position="563"/>
    </location>
</feature>
<dbReference type="Proteomes" id="UP000660262">
    <property type="component" value="Unassembled WGS sequence"/>
</dbReference>
<dbReference type="InterPro" id="IPR045851">
    <property type="entry name" value="AMP-bd_C_sf"/>
</dbReference>
<evidence type="ECO:0000313" key="6">
    <source>
        <dbReference type="Proteomes" id="UP000660262"/>
    </source>
</evidence>
<dbReference type="AlphaFoldDB" id="A0A830HEA8"/>
<dbReference type="GO" id="GO:0031956">
    <property type="term" value="F:medium-chain fatty acid-CoA ligase activity"/>
    <property type="evidence" value="ECO:0007669"/>
    <property type="project" value="TreeGrafter"/>
</dbReference>
<dbReference type="PANTHER" id="PTHR43201:SF8">
    <property type="entry name" value="ACYL-COA SYNTHETASE FAMILY MEMBER 3"/>
    <property type="match status" value="1"/>
</dbReference>
<dbReference type="Pfam" id="PF13193">
    <property type="entry name" value="AMP-binding_C"/>
    <property type="match status" value="1"/>
</dbReference>